<feature type="domain" description="DUF1835" evidence="7">
    <location>
        <begin position="191"/>
        <end position="297"/>
    </location>
</feature>
<sequence>MLHWIEQAKQGDREAFGLIVRRFTAMAHAVAYERLRDSFLAEDAVQESFAEAFIHLRKLKEAEAFPGWFRTIVIRQCNRLVRKKQHPTVSFDQMVQTAGGQPSVPDIVERKELQQWLHDSIAALSPGLRVAVQLFYFHGYTLQEISAYSGTPVPTLKKRLFDARAKLKGTLPVTDFVSVFHQLYEGGKRMLHIVNGDVVAEKLRQGVVQGDILVWREVYPEGPVFIDSMAGANRSVRARYLEQSMGIPSAEFTRSSEEQEKVRADFRNYEEIVLWFEHDLFDQTMLCCLLHWFEQQSLGATKLSLLCIGAFPGIELFRGLGQLSVNQMATLSGTWQTVGKEQLELGKTVWEAYCAPEPGKLVQLLEEGDTSALPYVQDAFRLHLSRFPSTRNGLGIVEQTTLEMVRGGMTSPLDLFDHIGNKLHGLGMGDLQYWHRLAKLSQGPHPLLKLEGLDALPGYKDTASSLRQSTVALTEAGRKVLGGEEDWIALNGMDEWYGGVHLQGPSISWRWDASQNSLVPWTAAGGQ</sequence>
<gene>
    <name evidence="8" type="ORF">SAMN04487970_102160</name>
</gene>
<dbReference type="OrthoDB" id="127805at2"/>
<dbReference type="Pfam" id="PF08874">
    <property type="entry name" value="DUF1835"/>
    <property type="match status" value="1"/>
</dbReference>
<dbReference type="RefSeq" id="WP_090673179.1">
    <property type="nucleotide sequence ID" value="NZ_FMTT01000021.1"/>
</dbReference>
<dbReference type="GO" id="GO:0006352">
    <property type="term" value="P:DNA-templated transcription initiation"/>
    <property type="evidence" value="ECO:0007669"/>
    <property type="project" value="InterPro"/>
</dbReference>
<dbReference type="EMBL" id="FMTT01000021">
    <property type="protein sequence ID" value="SCW62383.1"/>
    <property type="molecule type" value="Genomic_DNA"/>
</dbReference>
<evidence type="ECO:0000259" key="7">
    <source>
        <dbReference type="Pfam" id="PF08874"/>
    </source>
</evidence>
<keyword evidence="2" id="KW-0805">Transcription regulation</keyword>
<keyword evidence="9" id="KW-1185">Reference proteome</keyword>
<dbReference type="NCBIfam" id="TIGR02937">
    <property type="entry name" value="sigma70-ECF"/>
    <property type="match status" value="1"/>
</dbReference>
<name>A0A1G4RZI4_9BACL</name>
<dbReference type="PANTHER" id="PTHR43133:SF51">
    <property type="entry name" value="RNA POLYMERASE SIGMA FACTOR"/>
    <property type="match status" value="1"/>
</dbReference>
<feature type="domain" description="RNA polymerase sigma-70 region 2" evidence="5">
    <location>
        <begin position="20"/>
        <end position="85"/>
    </location>
</feature>
<evidence type="ECO:0000256" key="1">
    <source>
        <dbReference type="ARBA" id="ARBA00010641"/>
    </source>
</evidence>
<dbReference type="GO" id="GO:0003677">
    <property type="term" value="F:DNA binding"/>
    <property type="evidence" value="ECO:0007669"/>
    <property type="project" value="InterPro"/>
</dbReference>
<dbReference type="STRING" id="624147.SAMN04487970_102160"/>
<proteinExistence type="inferred from homology"/>
<dbReference type="Proteomes" id="UP000198601">
    <property type="component" value="Unassembled WGS sequence"/>
</dbReference>
<dbReference type="Pfam" id="PF04542">
    <property type="entry name" value="Sigma70_r2"/>
    <property type="match status" value="1"/>
</dbReference>
<dbReference type="Gene3D" id="1.10.1740.10">
    <property type="match status" value="1"/>
</dbReference>
<accession>A0A1G4RZI4</accession>
<reference evidence="9" key="1">
    <citation type="submission" date="2016-10" db="EMBL/GenBank/DDBJ databases">
        <authorList>
            <person name="Varghese N."/>
            <person name="Submissions S."/>
        </authorList>
    </citation>
    <scope>NUCLEOTIDE SEQUENCE [LARGE SCALE GENOMIC DNA]</scope>
    <source>
        <strain evidence="9">CGMCC 1.8946</strain>
    </source>
</reference>
<evidence type="ECO:0000256" key="3">
    <source>
        <dbReference type="ARBA" id="ARBA00023082"/>
    </source>
</evidence>
<evidence type="ECO:0000256" key="2">
    <source>
        <dbReference type="ARBA" id="ARBA00023015"/>
    </source>
</evidence>
<evidence type="ECO:0000256" key="4">
    <source>
        <dbReference type="ARBA" id="ARBA00023163"/>
    </source>
</evidence>
<dbReference type="Pfam" id="PF08281">
    <property type="entry name" value="Sigma70_r4_2"/>
    <property type="match status" value="1"/>
</dbReference>
<dbReference type="InterPro" id="IPR014284">
    <property type="entry name" value="RNA_pol_sigma-70_dom"/>
</dbReference>
<comment type="similarity">
    <text evidence="1">Belongs to the sigma-70 factor family. ECF subfamily.</text>
</comment>
<dbReference type="InterPro" id="IPR013324">
    <property type="entry name" value="RNA_pol_sigma_r3/r4-like"/>
</dbReference>
<feature type="domain" description="RNA polymerase sigma factor 70 region 4 type 2" evidence="6">
    <location>
        <begin position="115"/>
        <end position="167"/>
    </location>
</feature>
<dbReference type="PANTHER" id="PTHR43133">
    <property type="entry name" value="RNA POLYMERASE ECF-TYPE SIGMA FACTO"/>
    <property type="match status" value="1"/>
</dbReference>
<dbReference type="GO" id="GO:0016987">
    <property type="term" value="F:sigma factor activity"/>
    <property type="evidence" value="ECO:0007669"/>
    <property type="project" value="UniProtKB-KW"/>
</dbReference>
<organism evidence="8 9">
    <name type="scientific">Paenibacillus tianmuensis</name>
    <dbReference type="NCBI Taxonomy" id="624147"/>
    <lineage>
        <taxon>Bacteria</taxon>
        <taxon>Bacillati</taxon>
        <taxon>Bacillota</taxon>
        <taxon>Bacilli</taxon>
        <taxon>Bacillales</taxon>
        <taxon>Paenibacillaceae</taxon>
        <taxon>Paenibacillus</taxon>
    </lineage>
</organism>
<evidence type="ECO:0000259" key="5">
    <source>
        <dbReference type="Pfam" id="PF04542"/>
    </source>
</evidence>
<evidence type="ECO:0000313" key="8">
    <source>
        <dbReference type="EMBL" id="SCW62383.1"/>
    </source>
</evidence>
<dbReference type="Gene3D" id="1.10.10.10">
    <property type="entry name" value="Winged helix-like DNA-binding domain superfamily/Winged helix DNA-binding domain"/>
    <property type="match status" value="1"/>
</dbReference>
<keyword evidence="3" id="KW-0731">Sigma factor</keyword>
<dbReference type="SUPFAM" id="SSF88659">
    <property type="entry name" value="Sigma3 and sigma4 domains of RNA polymerase sigma factors"/>
    <property type="match status" value="1"/>
</dbReference>
<dbReference type="InterPro" id="IPR007627">
    <property type="entry name" value="RNA_pol_sigma70_r2"/>
</dbReference>
<dbReference type="InterPro" id="IPR013249">
    <property type="entry name" value="RNA_pol_sigma70_r4_t2"/>
</dbReference>
<keyword evidence="4" id="KW-0804">Transcription</keyword>
<evidence type="ECO:0000313" key="9">
    <source>
        <dbReference type="Proteomes" id="UP000198601"/>
    </source>
</evidence>
<dbReference type="InterPro" id="IPR039425">
    <property type="entry name" value="RNA_pol_sigma-70-like"/>
</dbReference>
<evidence type="ECO:0000259" key="6">
    <source>
        <dbReference type="Pfam" id="PF08281"/>
    </source>
</evidence>
<dbReference type="SUPFAM" id="SSF88946">
    <property type="entry name" value="Sigma2 domain of RNA polymerase sigma factors"/>
    <property type="match status" value="1"/>
</dbReference>
<dbReference type="InterPro" id="IPR036388">
    <property type="entry name" value="WH-like_DNA-bd_sf"/>
</dbReference>
<dbReference type="InterPro" id="IPR013325">
    <property type="entry name" value="RNA_pol_sigma_r2"/>
</dbReference>
<dbReference type="CDD" id="cd06171">
    <property type="entry name" value="Sigma70_r4"/>
    <property type="match status" value="1"/>
</dbReference>
<dbReference type="AlphaFoldDB" id="A0A1G4RZI4"/>
<protein>
    <submittedName>
        <fullName evidence="8">RNA polymerase sigma factor, sigma-70 family</fullName>
    </submittedName>
</protein>
<dbReference type="InterPro" id="IPR014973">
    <property type="entry name" value="DUF1835"/>
</dbReference>